<dbReference type="GO" id="GO:0016747">
    <property type="term" value="F:acyltransferase activity, transferring groups other than amino-acyl groups"/>
    <property type="evidence" value="ECO:0007669"/>
    <property type="project" value="InterPro"/>
</dbReference>
<dbReference type="SUPFAM" id="SSF55729">
    <property type="entry name" value="Acyl-CoA N-acyltransferases (Nat)"/>
    <property type="match status" value="1"/>
</dbReference>
<dbReference type="InterPro" id="IPR000182">
    <property type="entry name" value="GNAT_dom"/>
</dbReference>
<evidence type="ECO:0000259" key="1">
    <source>
        <dbReference type="Pfam" id="PF00583"/>
    </source>
</evidence>
<name>A0A0F9PF69_9ZZZZ</name>
<gene>
    <name evidence="2" type="ORF">LCGC14_1145440</name>
</gene>
<sequence length="136" mass="15365">MIIIKLDGVEFGFEFGIFDSPPKDACIVSSGEYKNRVSYAALHNDQIVGALTVIRSRSGKTVSSCGTVVRSSYRKDGIGRDIWHAMLKSEKPKRVQTKVTSDRGYSLVESMKEEFPKIKWLVDEVAGRKLRRMSYK</sequence>
<comment type="caution">
    <text evidence="2">The sequence shown here is derived from an EMBL/GenBank/DDBJ whole genome shotgun (WGS) entry which is preliminary data.</text>
</comment>
<evidence type="ECO:0000313" key="2">
    <source>
        <dbReference type="EMBL" id="KKM99695.1"/>
    </source>
</evidence>
<dbReference type="CDD" id="cd04301">
    <property type="entry name" value="NAT_SF"/>
    <property type="match status" value="1"/>
</dbReference>
<protein>
    <recommendedName>
        <fullName evidence="1">N-acetyltransferase domain-containing protein</fullName>
    </recommendedName>
</protein>
<accession>A0A0F9PF69</accession>
<organism evidence="2">
    <name type="scientific">marine sediment metagenome</name>
    <dbReference type="NCBI Taxonomy" id="412755"/>
    <lineage>
        <taxon>unclassified sequences</taxon>
        <taxon>metagenomes</taxon>
        <taxon>ecological metagenomes</taxon>
    </lineage>
</organism>
<feature type="domain" description="N-acetyltransferase" evidence="1">
    <location>
        <begin position="33"/>
        <end position="88"/>
    </location>
</feature>
<dbReference type="AlphaFoldDB" id="A0A0F9PF69"/>
<dbReference type="EMBL" id="LAZR01005467">
    <property type="protein sequence ID" value="KKM99695.1"/>
    <property type="molecule type" value="Genomic_DNA"/>
</dbReference>
<proteinExistence type="predicted"/>
<dbReference type="Gene3D" id="3.40.630.30">
    <property type="match status" value="1"/>
</dbReference>
<dbReference type="InterPro" id="IPR016181">
    <property type="entry name" value="Acyl_CoA_acyltransferase"/>
</dbReference>
<dbReference type="Pfam" id="PF00583">
    <property type="entry name" value="Acetyltransf_1"/>
    <property type="match status" value="1"/>
</dbReference>
<reference evidence="2" key="1">
    <citation type="journal article" date="2015" name="Nature">
        <title>Complex archaea that bridge the gap between prokaryotes and eukaryotes.</title>
        <authorList>
            <person name="Spang A."/>
            <person name="Saw J.H."/>
            <person name="Jorgensen S.L."/>
            <person name="Zaremba-Niedzwiedzka K."/>
            <person name="Martijn J."/>
            <person name="Lind A.E."/>
            <person name="van Eijk R."/>
            <person name="Schleper C."/>
            <person name="Guy L."/>
            <person name="Ettema T.J."/>
        </authorList>
    </citation>
    <scope>NUCLEOTIDE SEQUENCE</scope>
</reference>